<protein>
    <recommendedName>
        <fullName evidence="7">Protein-L-isoaspartate O-methyltransferase</fullName>
        <ecNumber evidence="7">2.1.1.77</ecNumber>
    </recommendedName>
    <alternativeName>
        <fullName evidence="7">L-isoaspartyl protein carboxyl methyltransferase</fullName>
    </alternativeName>
    <alternativeName>
        <fullName evidence="7">Protein L-isoaspartyl methyltransferase</fullName>
    </alternativeName>
    <alternativeName>
        <fullName evidence="7">Protein-beta-aspartate methyltransferase</fullName>
        <shortName evidence="7">PIMT</shortName>
    </alternativeName>
</protein>
<dbReference type="NCBIfam" id="TIGR00080">
    <property type="entry name" value="pimt"/>
    <property type="match status" value="1"/>
</dbReference>
<name>A0A3A8IN56_9BACT</name>
<gene>
    <name evidence="7" type="primary">pcm</name>
    <name evidence="8" type="ORF">D7V88_21115</name>
</gene>
<keyword evidence="6 7" id="KW-0949">S-adenosyl-L-methionine</keyword>
<dbReference type="InterPro" id="IPR000682">
    <property type="entry name" value="PCMT"/>
</dbReference>
<dbReference type="FunFam" id="3.40.50.150:FF:000010">
    <property type="entry name" value="Protein-L-isoaspartate O-methyltransferase"/>
    <property type="match status" value="1"/>
</dbReference>
<dbReference type="CDD" id="cd02440">
    <property type="entry name" value="AdoMet_MTases"/>
    <property type="match status" value="1"/>
</dbReference>
<evidence type="ECO:0000256" key="6">
    <source>
        <dbReference type="ARBA" id="ARBA00022691"/>
    </source>
</evidence>
<evidence type="ECO:0000256" key="2">
    <source>
        <dbReference type="ARBA" id="ARBA00005369"/>
    </source>
</evidence>
<evidence type="ECO:0000256" key="3">
    <source>
        <dbReference type="ARBA" id="ARBA00022490"/>
    </source>
</evidence>
<dbReference type="Pfam" id="PF01135">
    <property type="entry name" value="PCMT"/>
    <property type="match status" value="1"/>
</dbReference>
<dbReference type="Proteomes" id="UP000268094">
    <property type="component" value="Unassembled WGS sequence"/>
</dbReference>
<reference evidence="9" key="1">
    <citation type="submission" date="2018-09" db="EMBL/GenBank/DDBJ databases">
        <authorList>
            <person name="Livingstone P.G."/>
            <person name="Whitworth D.E."/>
        </authorList>
    </citation>
    <scope>NUCLEOTIDE SEQUENCE [LARGE SCALE GENOMIC DNA]</scope>
    <source>
        <strain evidence="9">CA054A</strain>
    </source>
</reference>
<proteinExistence type="inferred from homology"/>
<comment type="subcellular location">
    <subcellularLocation>
        <location evidence="1 7">Cytoplasm</location>
    </subcellularLocation>
</comment>
<keyword evidence="9" id="KW-1185">Reference proteome</keyword>
<organism evidence="8 9">
    <name type="scientific">Corallococcus terminator</name>
    <dbReference type="NCBI Taxonomy" id="2316733"/>
    <lineage>
        <taxon>Bacteria</taxon>
        <taxon>Pseudomonadati</taxon>
        <taxon>Myxococcota</taxon>
        <taxon>Myxococcia</taxon>
        <taxon>Myxococcales</taxon>
        <taxon>Cystobacterineae</taxon>
        <taxon>Myxococcaceae</taxon>
        <taxon>Corallococcus</taxon>
    </lineage>
</organism>
<dbReference type="GO" id="GO:0030091">
    <property type="term" value="P:protein repair"/>
    <property type="evidence" value="ECO:0007669"/>
    <property type="project" value="UniProtKB-UniRule"/>
</dbReference>
<evidence type="ECO:0000313" key="8">
    <source>
        <dbReference type="EMBL" id="RKG84812.1"/>
    </source>
</evidence>
<dbReference type="PANTHER" id="PTHR11579">
    <property type="entry name" value="PROTEIN-L-ISOASPARTATE O-METHYLTRANSFERASE"/>
    <property type="match status" value="1"/>
</dbReference>
<comment type="catalytic activity">
    <reaction evidence="7">
        <text>[protein]-L-isoaspartate + S-adenosyl-L-methionine = [protein]-L-isoaspartate alpha-methyl ester + S-adenosyl-L-homocysteine</text>
        <dbReference type="Rhea" id="RHEA:12705"/>
        <dbReference type="Rhea" id="RHEA-COMP:12143"/>
        <dbReference type="Rhea" id="RHEA-COMP:12144"/>
        <dbReference type="ChEBI" id="CHEBI:57856"/>
        <dbReference type="ChEBI" id="CHEBI:59789"/>
        <dbReference type="ChEBI" id="CHEBI:90596"/>
        <dbReference type="ChEBI" id="CHEBI:90598"/>
        <dbReference type="EC" id="2.1.1.77"/>
    </reaction>
</comment>
<dbReference type="PANTHER" id="PTHR11579:SF0">
    <property type="entry name" value="PROTEIN-L-ISOASPARTATE(D-ASPARTATE) O-METHYLTRANSFERASE"/>
    <property type="match status" value="1"/>
</dbReference>
<evidence type="ECO:0000256" key="5">
    <source>
        <dbReference type="ARBA" id="ARBA00022679"/>
    </source>
</evidence>
<comment type="caution">
    <text evidence="8">The sequence shown here is derived from an EMBL/GenBank/DDBJ whole genome shotgun (WGS) entry which is preliminary data.</text>
</comment>
<keyword evidence="3 7" id="KW-0963">Cytoplasm</keyword>
<accession>A0A3A8IN56</accession>
<evidence type="ECO:0000256" key="1">
    <source>
        <dbReference type="ARBA" id="ARBA00004496"/>
    </source>
</evidence>
<comment type="function">
    <text evidence="7">Catalyzes the methyl esterification of L-isoaspartyl residues in peptides and proteins that result from spontaneous decomposition of normal L-aspartyl and L-asparaginyl residues. It plays a role in the repair and/or degradation of damaged proteins.</text>
</comment>
<keyword evidence="4 7" id="KW-0489">Methyltransferase</keyword>
<comment type="similarity">
    <text evidence="2 7">Belongs to the methyltransferase superfamily. L-isoaspartyl/D-aspartyl protein methyltransferase family.</text>
</comment>
<evidence type="ECO:0000313" key="9">
    <source>
        <dbReference type="Proteomes" id="UP000268094"/>
    </source>
</evidence>
<sequence>MGDWGRAEYLARQGIRDRRVLAAIANLNRADFVPAQERDVAHEDVPLPIGHGQTISQPYVVALMSEALRLRGCERVLEIGTGSGYQTAVLALLAREVFTVEIVPELARPARRLLHRLGFTNVFFREGDGSLGWPEGAPYDAIIATAAPPEIPRALLRQLKRGGRMVIPVGAVDETQELLRIRRGQPGLLPKVERLLPVRFVPMTGQASPAH</sequence>
<keyword evidence="5 7" id="KW-0808">Transferase</keyword>
<dbReference type="PROSITE" id="PS01279">
    <property type="entry name" value="PCMT"/>
    <property type="match status" value="1"/>
</dbReference>
<dbReference type="SUPFAM" id="SSF53335">
    <property type="entry name" value="S-adenosyl-L-methionine-dependent methyltransferases"/>
    <property type="match status" value="1"/>
</dbReference>
<dbReference type="RefSeq" id="WP_120542462.1">
    <property type="nucleotide sequence ID" value="NZ_RAVZ01000147.1"/>
</dbReference>
<dbReference type="NCBIfam" id="NF001453">
    <property type="entry name" value="PRK00312.1"/>
    <property type="match status" value="1"/>
</dbReference>
<dbReference type="EMBL" id="RAVZ01000147">
    <property type="protein sequence ID" value="RKG84812.1"/>
    <property type="molecule type" value="Genomic_DNA"/>
</dbReference>
<evidence type="ECO:0000256" key="4">
    <source>
        <dbReference type="ARBA" id="ARBA00022603"/>
    </source>
</evidence>
<dbReference type="OrthoDB" id="9810066at2"/>
<dbReference type="GO" id="GO:0005737">
    <property type="term" value="C:cytoplasm"/>
    <property type="evidence" value="ECO:0007669"/>
    <property type="project" value="UniProtKB-SubCell"/>
</dbReference>
<dbReference type="EC" id="2.1.1.77" evidence="7"/>
<evidence type="ECO:0000256" key="7">
    <source>
        <dbReference type="HAMAP-Rule" id="MF_00090"/>
    </source>
</evidence>
<dbReference type="HAMAP" id="MF_00090">
    <property type="entry name" value="PIMT"/>
    <property type="match status" value="1"/>
</dbReference>
<dbReference type="InterPro" id="IPR029063">
    <property type="entry name" value="SAM-dependent_MTases_sf"/>
</dbReference>
<dbReference type="AlphaFoldDB" id="A0A3A8IN56"/>
<dbReference type="Gene3D" id="3.40.50.150">
    <property type="entry name" value="Vaccinia Virus protein VP39"/>
    <property type="match status" value="1"/>
</dbReference>
<dbReference type="GO" id="GO:0032259">
    <property type="term" value="P:methylation"/>
    <property type="evidence" value="ECO:0007669"/>
    <property type="project" value="UniProtKB-KW"/>
</dbReference>
<dbReference type="GO" id="GO:0004719">
    <property type="term" value="F:protein-L-isoaspartate (D-aspartate) O-methyltransferase activity"/>
    <property type="evidence" value="ECO:0007669"/>
    <property type="project" value="UniProtKB-UniRule"/>
</dbReference>
<feature type="active site" evidence="7">
    <location>
        <position position="56"/>
    </location>
</feature>